<feature type="compositionally biased region" description="Low complexity" evidence="11">
    <location>
        <begin position="171"/>
        <end position="203"/>
    </location>
</feature>
<dbReference type="PROSITE" id="PS50097">
    <property type="entry name" value="BTB"/>
    <property type="match status" value="1"/>
</dbReference>
<evidence type="ECO:0000313" key="13">
    <source>
        <dbReference type="Proteomes" id="UP000694843"/>
    </source>
</evidence>
<evidence type="ECO:0000256" key="3">
    <source>
        <dbReference type="ARBA" id="ARBA00022723"/>
    </source>
</evidence>
<dbReference type="GO" id="GO:0005634">
    <property type="term" value="C:nucleus"/>
    <property type="evidence" value="ECO:0007669"/>
    <property type="project" value="UniProtKB-SubCell"/>
</dbReference>
<dbReference type="AlphaFoldDB" id="A0A8B7NFX0"/>
<dbReference type="GO" id="GO:0048666">
    <property type="term" value="P:neuron development"/>
    <property type="evidence" value="ECO:0007669"/>
    <property type="project" value="UniProtKB-ARBA"/>
</dbReference>
<comment type="subcellular location">
    <subcellularLocation>
        <location evidence="1">Nucleus</location>
    </subcellularLocation>
</comment>
<sequence length="513" mass="56204">MEELLSLKWNNHRSTFLHILAVLRDKQLYTDATLACDGKLYSVHKLVLSTCSDYFSSMLDRTSCKSPVIVLKDIKSDDLEALLDYMYLGEVNVRQSDLSTLIKAAECLRVKGLAVADDEPPPPRKSSKSDYSSRRSESTSSPPAKRKRRGDAIEDGRDDVRPTRTDNRRVSPSTSRPKSPPSTTFTSPTNPLKANSSSANARNSVDDPSVAKSSNSNDDYVDLAPCIKVEMTEDSDRPPDDDSNMDGNTGDMGEGLPDSYGVDSENFKEEDDPDDGDLNSDLPEFLQQATAGYQHSSFGGPSFPSDLSWQGNEDNGGSGSGYGAAASSAQYPAHDAAQSSAGMMDWQPLQLLPRSEVPPNGGLSSTFKYSNAPHTSSDKYIDVADGNLEARSDVPLKTSLNYFGINDIDPSFSSQQSVRKFDGVCPFCFKVLKGRNRHQNLLHHMHIHTGARPYKCPLCPYTGRQQNHVKRHILIQHPNFFMEIGGRSQESAEATDAGDAVSRDVDSDAARID</sequence>
<dbReference type="OrthoDB" id="6077919at2759"/>
<dbReference type="SUPFAM" id="SSF57667">
    <property type="entry name" value="beta-beta-alpha zinc fingers"/>
    <property type="match status" value="1"/>
</dbReference>
<evidence type="ECO:0000256" key="7">
    <source>
        <dbReference type="ARBA" id="ARBA00023015"/>
    </source>
</evidence>
<dbReference type="Proteomes" id="UP000694843">
    <property type="component" value="Unplaced"/>
</dbReference>
<dbReference type="InterPro" id="IPR051095">
    <property type="entry name" value="Dros_DevTransReg"/>
</dbReference>
<dbReference type="RefSeq" id="XP_018012518.1">
    <property type="nucleotide sequence ID" value="XM_018157029.2"/>
</dbReference>
<feature type="compositionally biased region" description="Basic and acidic residues" evidence="11">
    <location>
        <begin position="127"/>
        <end position="137"/>
    </location>
</feature>
<dbReference type="Gene3D" id="3.30.710.10">
    <property type="entry name" value="Potassium Channel Kv1.1, Chain A"/>
    <property type="match status" value="1"/>
</dbReference>
<name>A0A8B7NFX0_HYAAZ</name>
<feature type="compositionally biased region" description="Basic and acidic residues" evidence="11">
    <location>
        <begin position="230"/>
        <end position="240"/>
    </location>
</feature>
<keyword evidence="7" id="KW-0805">Transcription regulation</keyword>
<evidence type="ECO:0000256" key="8">
    <source>
        <dbReference type="ARBA" id="ARBA00023125"/>
    </source>
</evidence>
<dbReference type="CDD" id="cd18315">
    <property type="entry name" value="BTB_POZ_BAB-like"/>
    <property type="match status" value="1"/>
</dbReference>
<feature type="region of interest" description="Disordered" evidence="11">
    <location>
        <begin position="294"/>
        <end position="326"/>
    </location>
</feature>
<evidence type="ECO:0000256" key="2">
    <source>
        <dbReference type="ARBA" id="ARBA00006991"/>
    </source>
</evidence>
<feature type="compositionally biased region" description="Basic and acidic residues" evidence="11">
    <location>
        <begin position="150"/>
        <end position="169"/>
    </location>
</feature>
<keyword evidence="8" id="KW-0238">DNA-binding</keyword>
<dbReference type="SMART" id="SM00355">
    <property type="entry name" value="ZnF_C2H2"/>
    <property type="match status" value="2"/>
</dbReference>
<dbReference type="InterPro" id="IPR013087">
    <property type="entry name" value="Znf_C2H2_type"/>
</dbReference>
<evidence type="ECO:0000259" key="12">
    <source>
        <dbReference type="PROSITE" id="PS50097"/>
    </source>
</evidence>
<dbReference type="InterPro" id="IPR011333">
    <property type="entry name" value="SKP1/BTB/POZ_sf"/>
</dbReference>
<feature type="compositionally biased region" description="Polar residues" evidence="11">
    <location>
        <begin position="294"/>
        <end position="313"/>
    </location>
</feature>
<proteinExistence type="inferred from homology"/>
<evidence type="ECO:0000256" key="1">
    <source>
        <dbReference type="ARBA" id="ARBA00004123"/>
    </source>
</evidence>
<dbReference type="GO" id="GO:0003677">
    <property type="term" value="F:DNA binding"/>
    <property type="evidence" value="ECO:0007669"/>
    <property type="project" value="UniProtKB-KW"/>
</dbReference>
<dbReference type="SUPFAM" id="SSF54695">
    <property type="entry name" value="POZ domain"/>
    <property type="match status" value="1"/>
</dbReference>
<dbReference type="InterPro" id="IPR000210">
    <property type="entry name" value="BTB/POZ_dom"/>
</dbReference>
<keyword evidence="5" id="KW-0863">Zinc-finger</keyword>
<gene>
    <name evidence="14" type="primary">LOC108669642</name>
</gene>
<keyword evidence="13" id="KW-1185">Reference proteome</keyword>
<evidence type="ECO:0000256" key="9">
    <source>
        <dbReference type="ARBA" id="ARBA00023163"/>
    </source>
</evidence>
<evidence type="ECO:0000313" key="14">
    <source>
        <dbReference type="RefSeq" id="XP_018012518.1"/>
    </source>
</evidence>
<keyword evidence="9" id="KW-0804">Transcription</keyword>
<dbReference type="GO" id="GO:0006357">
    <property type="term" value="P:regulation of transcription by RNA polymerase II"/>
    <property type="evidence" value="ECO:0007669"/>
    <property type="project" value="TreeGrafter"/>
</dbReference>
<dbReference type="GO" id="GO:0003006">
    <property type="term" value="P:developmental process involved in reproduction"/>
    <property type="evidence" value="ECO:0007669"/>
    <property type="project" value="UniProtKB-ARBA"/>
</dbReference>
<feature type="region of interest" description="Disordered" evidence="11">
    <location>
        <begin position="115"/>
        <end position="282"/>
    </location>
</feature>
<keyword evidence="4" id="KW-0677">Repeat</keyword>
<dbReference type="PANTHER" id="PTHR23110:SF98">
    <property type="entry name" value="PRE-LOLA-G, ISOFORM C-RELATED"/>
    <property type="match status" value="1"/>
</dbReference>
<feature type="compositionally biased region" description="Basic and acidic residues" evidence="11">
    <location>
        <begin position="501"/>
        <end position="513"/>
    </location>
</feature>
<dbReference type="GO" id="GO:0008270">
    <property type="term" value="F:zinc ion binding"/>
    <property type="evidence" value="ECO:0007669"/>
    <property type="project" value="UniProtKB-KW"/>
</dbReference>
<accession>A0A8B7NFX0</accession>
<keyword evidence="6" id="KW-0862">Zinc</keyword>
<dbReference type="InterPro" id="IPR036236">
    <property type="entry name" value="Znf_C2H2_sf"/>
</dbReference>
<evidence type="ECO:0000256" key="10">
    <source>
        <dbReference type="ARBA" id="ARBA00023242"/>
    </source>
</evidence>
<dbReference type="SMART" id="SM00225">
    <property type="entry name" value="BTB"/>
    <property type="match status" value="1"/>
</dbReference>
<feature type="compositionally biased region" description="Acidic residues" evidence="11">
    <location>
        <begin position="268"/>
        <end position="278"/>
    </location>
</feature>
<comment type="similarity">
    <text evidence="2">Belongs to the krueppel C2H2-type zinc-finger protein family.</text>
</comment>
<dbReference type="GeneID" id="108669642"/>
<evidence type="ECO:0000256" key="11">
    <source>
        <dbReference type="SAM" id="MobiDB-lite"/>
    </source>
</evidence>
<dbReference type="Gene3D" id="3.30.160.60">
    <property type="entry name" value="Classic Zinc Finger"/>
    <property type="match status" value="1"/>
</dbReference>
<dbReference type="FunFam" id="3.30.160.60:FF:000075">
    <property type="entry name" value="Putative zinc finger protein 536"/>
    <property type="match status" value="1"/>
</dbReference>
<dbReference type="GO" id="GO:0048513">
    <property type="term" value="P:animal organ development"/>
    <property type="evidence" value="ECO:0007669"/>
    <property type="project" value="UniProtKB-ARBA"/>
</dbReference>
<evidence type="ECO:0000256" key="6">
    <source>
        <dbReference type="ARBA" id="ARBA00022833"/>
    </source>
</evidence>
<keyword evidence="10" id="KW-0539">Nucleus</keyword>
<dbReference type="Pfam" id="PF00651">
    <property type="entry name" value="BTB"/>
    <property type="match status" value="1"/>
</dbReference>
<protein>
    <submittedName>
        <fullName evidence="14">B-cell lymphoma/leukemia 11B isoform X5</fullName>
    </submittedName>
</protein>
<evidence type="ECO:0000256" key="5">
    <source>
        <dbReference type="ARBA" id="ARBA00022771"/>
    </source>
</evidence>
<keyword evidence="3" id="KW-0479">Metal-binding</keyword>
<evidence type="ECO:0000256" key="4">
    <source>
        <dbReference type="ARBA" id="ARBA00022737"/>
    </source>
</evidence>
<feature type="domain" description="BTB" evidence="12">
    <location>
        <begin position="30"/>
        <end position="95"/>
    </location>
</feature>
<feature type="region of interest" description="Disordered" evidence="11">
    <location>
        <begin position="491"/>
        <end position="513"/>
    </location>
</feature>
<organism evidence="13 14">
    <name type="scientific">Hyalella azteca</name>
    <name type="common">Amphipod</name>
    <dbReference type="NCBI Taxonomy" id="294128"/>
    <lineage>
        <taxon>Eukaryota</taxon>
        <taxon>Metazoa</taxon>
        <taxon>Ecdysozoa</taxon>
        <taxon>Arthropoda</taxon>
        <taxon>Crustacea</taxon>
        <taxon>Multicrustacea</taxon>
        <taxon>Malacostraca</taxon>
        <taxon>Eumalacostraca</taxon>
        <taxon>Peracarida</taxon>
        <taxon>Amphipoda</taxon>
        <taxon>Senticaudata</taxon>
        <taxon>Talitrida</taxon>
        <taxon>Talitroidea</taxon>
        <taxon>Hyalellidae</taxon>
        <taxon>Hyalella</taxon>
    </lineage>
</organism>
<reference evidence="14" key="1">
    <citation type="submission" date="2025-08" db="UniProtKB">
        <authorList>
            <consortium name="RefSeq"/>
        </authorList>
    </citation>
    <scope>IDENTIFICATION</scope>
    <source>
        <tissue evidence="14">Whole organism</tissue>
    </source>
</reference>
<dbReference type="PANTHER" id="PTHR23110">
    <property type="entry name" value="BTB DOMAIN TRANSCRIPTION FACTOR"/>
    <property type="match status" value="1"/>
</dbReference>